<proteinExistence type="predicted"/>
<evidence type="ECO:0000313" key="3">
    <source>
        <dbReference type="Proteomes" id="UP000182888"/>
    </source>
</evidence>
<organism evidence="2 3">
    <name type="scientific">Mesorhizobium plurifarium</name>
    <dbReference type="NCBI Taxonomy" id="69974"/>
    <lineage>
        <taxon>Bacteria</taxon>
        <taxon>Pseudomonadati</taxon>
        <taxon>Pseudomonadota</taxon>
        <taxon>Alphaproteobacteria</taxon>
        <taxon>Hyphomicrobiales</taxon>
        <taxon>Phyllobacteriaceae</taxon>
        <taxon>Mesorhizobium</taxon>
    </lineage>
</organism>
<dbReference type="EMBL" id="CCND01000020">
    <property type="protein sequence ID" value="CDX59769.1"/>
    <property type="molecule type" value="Genomic_DNA"/>
</dbReference>
<evidence type="ECO:0000256" key="1">
    <source>
        <dbReference type="SAM" id="MobiDB-lite"/>
    </source>
</evidence>
<feature type="compositionally biased region" description="Polar residues" evidence="1">
    <location>
        <begin position="10"/>
        <end position="20"/>
    </location>
</feature>
<evidence type="ECO:0000313" key="2">
    <source>
        <dbReference type="EMBL" id="CDX59769.1"/>
    </source>
</evidence>
<dbReference type="Proteomes" id="UP000182888">
    <property type="component" value="Unassembled WGS sequence"/>
</dbReference>
<reference evidence="3" key="1">
    <citation type="submission" date="2014-08" db="EMBL/GenBank/DDBJ databases">
        <authorList>
            <person name="Edwards T."/>
        </authorList>
    </citation>
    <scope>NUCLEOTIDE SEQUENCE [LARGE SCALE GENOMIC DNA]</scope>
</reference>
<name>A0A0K2W227_MESPL</name>
<feature type="region of interest" description="Disordered" evidence="1">
    <location>
        <begin position="1"/>
        <end position="31"/>
    </location>
</feature>
<dbReference type="AlphaFoldDB" id="A0A0K2W227"/>
<protein>
    <submittedName>
        <fullName evidence="2">Uncharacterized protein</fullName>
    </submittedName>
</protein>
<gene>
    <name evidence="2" type="ORF">MPL1032_270112</name>
</gene>
<sequence length="57" mass="6390">MPSAPPYQCSHYNSTRQYSGEESDPKHPITPVMQRLPMTKYFVDGNDAPRAGFVSTT</sequence>
<accession>A0A0K2W227</accession>